<evidence type="ECO:0000256" key="4">
    <source>
        <dbReference type="ARBA" id="ARBA00022475"/>
    </source>
</evidence>
<name>A0ABM0MUE9_SACKO</name>
<evidence type="ECO:0000256" key="3">
    <source>
        <dbReference type="ARBA" id="ARBA00015087"/>
    </source>
</evidence>
<dbReference type="GeneID" id="100369431"/>
<dbReference type="PANTHER" id="PTHR14605:SF1">
    <property type="entry name" value="TRANSMEMBRANE PROTEIN 231"/>
    <property type="match status" value="1"/>
</dbReference>
<comment type="similarity">
    <text evidence="2">Belongs to the TMEM231 family.</text>
</comment>
<evidence type="ECO:0000313" key="13">
    <source>
        <dbReference type="Proteomes" id="UP000694865"/>
    </source>
</evidence>
<keyword evidence="9" id="KW-0325">Glycoprotein</keyword>
<evidence type="ECO:0000256" key="1">
    <source>
        <dbReference type="ARBA" id="ARBA00004272"/>
    </source>
</evidence>
<evidence type="ECO:0000256" key="9">
    <source>
        <dbReference type="ARBA" id="ARBA00023180"/>
    </source>
</evidence>
<keyword evidence="13" id="KW-1185">Reference proteome</keyword>
<proteinExistence type="inferred from homology"/>
<evidence type="ECO:0000256" key="6">
    <source>
        <dbReference type="ARBA" id="ARBA00022989"/>
    </source>
</evidence>
<keyword evidence="8 12" id="KW-0472">Membrane</keyword>
<keyword evidence="5 12" id="KW-0812">Transmembrane</keyword>
<dbReference type="PANTHER" id="PTHR14605">
    <property type="entry name" value="CHST5 PROTEIN"/>
    <property type="match status" value="1"/>
</dbReference>
<feature type="transmembrane region" description="Helical" evidence="12">
    <location>
        <begin position="261"/>
        <end position="283"/>
    </location>
</feature>
<evidence type="ECO:0000256" key="8">
    <source>
        <dbReference type="ARBA" id="ARBA00023136"/>
    </source>
</evidence>
<keyword evidence="7" id="KW-0969">Cilium</keyword>
<gene>
    <name evidence="14" type="primary">LOC100369431</name>
</gene>
<comment type="function">
    <text evidence="11">Transmembrane component of the tectonic-like complex, a complex localized at the transition zone of primary cilia and acting as a barrier that prevents diffusion of transmembrane proteins between the cilia and plasma membranes. Required for ciliogenesis and sonic hedgehog/SHH signaling.</text>
</comment>
<evidence type="ECO:0000256" key="12">
    <source>
        <dbReference type="SAM" id="Phobius"/>
    </source>
</evidence>
<keyword evidence="6 12" id="KW-1133">Transmembrane helix</keyword>
<keyword evidence="4" id="KW-1003">Cell membrane</keyword>
<comment type="subcellular location">
    <subcellularLocation>
        <location evidence="1">Cell projection</location>
        <location evidence="1">Cilium membrane</location>
        <topology evidence="1">Multi-pass membrane protein</topology>
    </subcellularLocation>
</comment>
<evidence type="ECO:0000256" key="7">
    <source>
        <dbReference type="ARBA" id="ARBA00023069"/>
    </source>
</evidence>
<evidence type="ECO:0000256" key="11">
    <source>
        <dbReference type="ARBA" id="ARBA00024803"/>
    </source>
</evidence>
<accession>A0ABM0MUE9</accession>
<protein>
    <recommendedName>
        <fullName evidence="3">Transmembrane protein 231</fullName>
    </recommendedName>
</protein>
<sequence>MAVFEVYSHPVVVRYRASICTKTTIFMFIVFGLTLVVPFLVAYTSEGFWVKQSVYLEQPYVSYKHQLLMVLEGTTATEYLVWSTYHNYNMLEQQRLRIPIVKSREEDTNRDGKPDKLLINIETPMLDTEQVYSLHLLVIFEYQLFRFSSLTMESMAYIHYNSPRPGAMFTVDGELQFKQNYPLPHRGIVDTYNYPVINGDSIYAADYQLTNIFRDYMDRNESTTFVSAYPVWVSGKGAGKPFIIQATIRYPEETILYYPGFWQLIKLAWIQYLAVLLIFIFIFGRLKTFVFQNHILQAAIERPFKLRSE</sequence>
<feature type="transmembrane region" description="Helical" evidence="12">
    <location>
        <begin position="24"/>
        <end position="43"/>
    </location>
</feature>
<evidence type="ECO:0000256" key="5">
    <source>
        <dbReference type="ARBA" id="ARBA00022692"/>
    </source>
</evidence>
<dbReference type="RefSeq" id="XP_006823640.1">
    <property type="nucleotide sequence ID" value="XM_006823577.1"/>
</dbReference>
<evidence type="ECO:0000256" key="2">
    <source>
        <dbReference type="ARBA" id="ARBA00009082"/>
    </source>
</evidence>
<dbReference type="InterPro" id="IPR019306">
    <property type="entry name" value="TMEM231"/>
</dbReference>
<organism evidence="13 14">
    <name type="scientific">Saccoglossus kowalevskii</name>
    <name type="common">Acorn worm</name>
    <dbReference type="NCBI Taxonomy" id="10224"/>
    <lineage>
        <taxon>Eukaryota</taxon>
        <taxon>Metazoa</taxon>
        <taxon>Hemichordata</taxon>
        <taxon>Enteropneusta</taxon>
        <taxon>Harrimaniidae</taxon>
        <taxon>Saccoglossus</taxon>
    </lineage>
</organism>
<keyword evidence="10" id="KW-0966">Cell projection</keyword>
<evidence type="ECO:0000313" key="14">
    <source>
        <dbReference type="RefSeq" id="XP_006823640.1"/>
    </source>
</evidence>
<dbReference type="Pfam" id="PF10149">
    <property type="entry name" value="TM231"/>
    <property type="match status" value="1"/>
</dbReference>
<dbReference type="Proteomes" id="UP000694865">
    <property type="component" value="Unplaced"/>
</dbReference>
<evidence type="ECO:0000256" key="10">
    <source>
        <dbReference type="ARBA" id="ARBA00023273"/>
    </source>
</evidence>
<reference evidence="14" key="1">
    <citation type="submission" date="2025-08" db="UniProtKB">
        <authorList>
            <consortium name="RefSeq"/>
        </authorList>
    </citation>
    <scope>IDENTIFICATION</scope>
    <source>
        <tissue evidence="14">Testes</tissue>
    </source>
</reference>